<evidence type="ECO:0008006" key="4">
    <source>
        <dbReference type="Google" id="ProtNLM"/>
    </source>
</evidence>
<feature type="transmembrane region" description="Helical" evidence="1">
    <location>
        <begin position="135"/>
        <end position="151"/>
    </location>
</feature>
<feature type="transmembrane region" description="Helical" evidence="1">
    <location>
        <begin position="40"/>
        <end position="61"/>
    </location>
</feature>
<dbReference type="KEGG" id="mtt:Ftrac_3606"/>
<name>E4TP42_MARTH</name>
<evidence type="ECO:0000256" key="1">
    <source>
        <dbReference type="SAM" id="Phobius"/>
    </source>
</evidence>
<gene>
    <name evidence="2" type="ordered locus">Ftrac_3606</name>
</gene>
<evidence type="ECO:0000313" key="3">
    <source>
        <dbReference type="Proteomes" id="UP000008720"/>
    </source>
</evidence>
<organism evidence="2 3">
    <name type="scientific">Marivirga tractuosa (strain ATCC 23168 / DSM 4126 / NBRC 15989 / NCIMB 1408 / VKM B-1430 / H-43)</name>
    <name type="common">Microscilla tractuosa</name>
    <name type="synonym">Flexibacter tractuosus</name>
    <dbReference type="NCBI Taxonomy" id="643867"/>
    <lineage>
        <taxon>Bacteria</taxon>
        <taxon>Pseudomonadati</taxon>
        <taxon>Bacteroidota</taxon>
        <taxon>Cytophagia</taxon>
        <taxon>Cytophagales</taxon>
        <taxon>Marivirgaceae</taxon>
        <taxon>Marivirga</taxon>
    </lineage>
</organism>
<sequence length="205" mass="23592">MSKFWAHFISIIFQPLLVPSYIFLGILLFLPYTLNMSGDLAWRFMSMVFMTTFLIPLMGMLLLKFTRNISNLNMEDRKERVFPFLFNAIFYGATTYLFWEKFRFPNLVTVILLSVTISIVILTIITIWWKISAHAIAIAGATGIYLALLIKSEPSDFYYAVAVSFLFCGLVGSARLKLAAHDSRQVWFGFLLGFFVNFLTILIFI</sequence>
<dbReference type="AlphaFoldDB" id="E4TP42"/>
<keyword evidence="3" id="KW-1185">Reference proteome</keyword>
<dbReference type="eggNOG" id="COG0671">
    <property type="taxonomic scope" value="Bacteria"/>
</dbReference>
<dbReference type="STRING" id="643867.Ftrac_3606"/>
<keyword evidence="1" id="KW-0472">Membrane</keyword>
<feature type="transmembrane region" description="Helical" evidence="1">
    <location>
        <begin position="157"/>
        <end position="174"/>
    </location>
</feature>
<keyword evidence="1" id="KW-1133">Transmembrane helix</keyword>
<evidence type="ECO:0000313" key="2">
    <source>
        <dbReference type="EMBL" id="ADR23576.1"/>
    </source>
</evidence>
<accession>E4TP42</accession>
<feature type="transmembrane region" description="Helical" evidence="1">
    <location>
        <begin position="12"/>
        <end position="34"/>
    </location>
</feature>
<feature type="transmembrane region" description="Helical" evidence="1">
    <location>
        <begin position="105"/>
        <end position="128"/>
    </location>
</feature>
<dbReference type="EMBL" id="CP002349">
    <property type="protein sequence ID" value="ADR23576.1"/>
    <property type="molecule type" value="Genomic_DNA"/>
</dbReference>
<dbReference type="HOGENOM" id="CLU_093776_1_1_10"/>
<reference evidence="2 3" key="1">
    <citation type="journal article" date="2011" name="Stand. Genomic Sci.">
        <title>Complete genome sequence of Marivirga tractuosa type strain (H-43).</title>
        <authorList>
            <person name="Pagani I."/>
            <person name="Chertkov O."/>
            <person name="Lapidus A."/>
            <person name="Lucas S."/>
            <person name="Del Rio T.G."/>
            <person name="Tice H."/>
            <person name="Copeland A."/>
            <person name="Cheng J.F."/>
            <person name="Nolan M."/>
            <person name="Saunders E."/>
            <person name="Pitluck S."/>
            <person name="Held B."/>
            <person name="Goodwin L."/>
            <person name="Liolios K."/>
            <person name="Ovchinikova G."/>
            <person name="Ivanova N."/>
            <person name="Mavromatis K."/>
            <person name="Pati A."/>
            <person name="Chen A."/>
            <person name="Palaniappan K."/>
            <person name="Land M."/>
            <person name="Hauser L."/>
            <person name="Jeffries C.D."/>
            <person name="Detter J.C."/>
            <person name="Han C."/>
            <person name="Tapia R."/>
            <person name="Ngatchou-Djao O.D."/>
            <person name="Rohde M."/>
            <person name="Goker M."/>
            <person name="Spring S."/>
            <person name="Sikorski J."/>
            <person name="Woyke T."/>
            <person name="Bristow J."/>
            <person name="Eisen J.A."/>
            <person name="Markowitz V."/>
            <person name="Hugenholtz P."/>
            <person name="Klenk H.P."/>
            <person name="Kyrpides N.C."/>
        </authorList>
    </citation>
    <scope>NUCLEOTIDE SEQUENCE [LARGE SCALE GENOMIC DNA]</scope>
    <source>
        <strain evidence="3">ATCC 23168 / DSM 4126 / NBRC 15989 / NCIMB 1408 / VKM B-1430 / H-43</strain>
    </source>
</reference>
<dbReference type="Proteomes" id="UP000008720">
    <property type="component" value="Chromosome"/>
</dbReference>
<feature type="transmembrane region" description="Helical" evidence="1">
    <location>
        <begin position="186"/>
        <end position="204"/>
    </location>
</feature>
<keyword evidence="1" id="KW-0812">Transmembrane</keyword>
<feature type="transmembrane region" description="Helical" evidence="1">
    <location>
        <begin position="81"/>
        <end position="99"/>
    </location>
</feature>
<protein>
    <recommendedName>
        <fullName evidence="4">Transmembrane protein</fullName>
    </recommendedName>
</protein>
<proteinExistence type="predicted"/>